<evidence type="ECO:0000313" key="1">
    <source>
        <dbReference type="EMBL" id="SNT06516.1"/>
    </source>
</evidence>
<dbReference type="AlphaFoldDB" id="A0A239JKF5"/>
<evidence type="ECO:0008006" key="3">
    <source>
        <dbReference type="Google" id="ProtNLM"/>
    </source>
</evidence>
<proteinExistence type="predicted"/>
<reference evidence="1 2" key="1">
    <citation type="submission" date="2017-06" db="EMBL/GenBank/DDBJ databases">
        <authorList>
            <person name="Kim H.J."/>
            <person name="Triplett B.A."/>
        </authorList>
    </citation>
    <scope>NUCLEOTIDE SEQUENCE [LARGE SCALE GENOMIC DNA]</scope>
    <source>
        <strain evidence="1 2">DSM 18704</strain>
    </source>
</reference>
<dbReference type="Proteomes" id="UP000198356">
    <property type="component" value="Unassembled WGS sequence"/>
</dbReference>
<keyword evidence="2" id="KW-1185">Reference proteome</keyword>
<dbReference type="SUPFAM" id="SSF102588">
    <property type="entry name" value="LmbE-like"/>
    <property type="match status" value="1"/>
</dbReference>
<protein>
    <recommendedName>
        <fullName evidence="3">GlcNAc-PI de-N-acetylase</fullName>
    </recommendedName>
</protein>
<evidence type="ECO:0000313" key="2">
    <source>
        <dbReference type="Proteomes" id="UP000198356"/>
    </source>
</evidence>
<sequence length="221" mass="24050">MPQWLASRHRVTVLNVFTRSLHAPYSDADTVHENDRLAYISSIRRKEDEQLLKAIPGLAMVDLNMKDAPIRLHCEGGLVHSMESSAEDTAIPKIRKALAKLAAEPRAFHAVLLPLALGNHVDHRVVRDAGLAYLAESQPGLAYALYENLPASSEDRVEASDGLTPVVYPGKASDAAEWKRRVSQLYASQIEAADAEAIAARAVRLGGERVWGNAAWTAAGL</sequence>
<dbReference type="EMBL" id="FZOU01000004">
    <property type="protein sequence ID" value="SNT06516.1"/>
    <property type="molecule type" value="Genomic_DNA"/>
</dbReference>
<gene>
    <name evidence="1" type="ORF">SAMN05421770_10410</name>
</gene>
<organism evidence="1 2">
    <name type="scientific">Granulicella rosea</name>
    <dbReference type="NCBI Taxonomy" id="474952"/>
    <lineage>
        <taxon>Bacteria</taxon>
        <taxon>Pseudomonadati</taxon>
        <taxon>Acidobacteriota</taxon>
        <taxon>Terriglobia</taxon>
        <taxon>Terriglobales</taxon>
        <taxon>Acidobacteriaceae</taxon>
        <taxon>Granulicella</taxon>
    </lineage>
</organism>
<dbReference type="Gene3D" id="3.40.50.10320">
    <property type="entry name" value="LmbE-like"/>
    <property type="match status" value="1"/>
</dbReference>
<name>A0A239JKF5_9BACT</name>
<dbReference type="InterPro" id="IPR024078">
    <property type="entry name" value="LmbE-like_dom_sf"/>
</dbReference>
<accession>A0A239JKF5</accession>